<dbReference type="PANTHER" id="PTHR45947">
    <property type="entry name" value="SULFOQUINOVOSYL TRANSFERASE SQD2"/>
    <property type="match status" value="1"/>
</dbReference>
<dbReference type="EMBL" id="FXTY01000001">
    <property type="protein sequence ID" value="SMP03240.1"/>
    <property type="molecule type" value="Genomic_DNA"/>
</dbReference>
<dbReference type="Pfam" id="PF13692">
    <property type="entry name" value="Glyco_trans_1_4"/>
    <property type="match status" value="1"/>
</dbReference>
<evidence type="ECO:0000313" key="1">
    <source>
        <dbReference type="EMBL" id="SMP03240.1"/>
    </source>
</evidence>
<dbReference type="Gene3D" id="3.40.50.2000">
    <property type="entry name" value="Glycogen Phosphorylase B"/>
    <property type="match status" value="2"/>
</dbReference>
<protein>
    <submittedName>
        <fullName evidence="1">Glycosyltransferase involved in cell wall bisynthesis</fullName>
    </submittedName>
</protein>
<gene>
    <name evidence="1" type="ORF">SAMN06265373_101349</name>
</gene>
<reference evidence="1 2" key="1">
    <citation type="submission" date="2017-05" db="EMBL/GenBank/DDBJ databases">
        <authorList>
            <person name="Varghese N."/>
            <person name="Submissions S."/>
        </authorList>
    </citation>
    <scope>NUCLEOTIDE SEQUENCE [LARGE SCALE GENOMIC DNA]</scope>
    <source>
        <strain evidence="1 2">DSM 29734</strain>
    </source>
</reference>
<dbReference type="InterPro" id="IPR050194">
    <property type="entry name" value="Glycosyltransferase_grp1"/>
</dbReference>
<keyword evidence="2" id="KW-1185">Reference proteome</keyword>
<dbReference type="CDD" id="cd03801">
    <property type="entry name" value="GT4_PimA-like"/>
    <property type="match status" value="1"/>
</dbReference>
<name>A0ABY1N9A8_9RHOB</name>
<dbReference type="SUPFAM" id="SSF53756">
    <property type="entry name" value="UDP-Glycosyltransferase/glycogen phosphorylase"/>
    <property type="match status" value="1"/>
</dbReference>
<evidence type="ECO:0000313" key="2">
    <source>
        <dbReference type="Proteomes" id="UP001157961"/>
    </source>
</evidence>
<dbReference type="PANTHER" id="PTHR45947:SF3">
    <property type="entry name" value="SULFOQUINOVOSYL TRANSFERASE SQD2"/>
    <property type="match status" value="1"/>
</dbReference>
<dbReference type="RefSeq" id="WP_283424211.1">
    <property type="nucleotide sequence ID" value="NZ_FXTY01000001.1"/>
</dbReference>
<comment type="caution">
    <text evidence="1">The sequence shown here is derived from an EMBL/GenBank/DDBJ whole genome shotgun (WGS) entry which is preliminary data.</text>
</comment>
<organism evidence="1 2">
    <name type="scientific">Shimia sagamensis</name>
    <dbReference type="NCBI Taxonomy" id="1566352"/>
    <lineage>
        <taxon>Bacteria</taxon>
        <taxon>Pseudomonadati</taxon>
        <taxon>Pseudomonadota</taxon>
        <taxon>Alphaproteobacteria</taxon>
        <taxon>Rhodobacterales</taxon>
        <taxon>Roseobacteraceae</taxon>
    </lineage>
</organism>
<sequence length="359" mass="38917">MGQVAFYAPLKSPHHPVPSGERQMARNLMQLLTRDGVAPTLVSELRSFDKRGDAAVQAELLAQAEAEIPALIARGQAEGWGVWTTYHSYYKAPDLLGPTVSAALNIPYVSFEATRANKRLGGPWDAFEQKAQAACDAADVLFHFTERDAVALRDHLTDGQQLVHLPPFLAQEDLPTQAQPDAPIVLVAGMMRKGDKLASYNIIAEALGHLTGDWQVEIAGDGPCRADVEAQMAPFGERVQFLGQLDAEGMAAAYSRAGVFFWPGVNEAFGMVYLEAQAHGVPVVAQDRPGVRDVVASAGLVADDTPEALAAALWSVLNDAETHTQRAQGARELVQQRHLLEAARRTVWDVLNPLMKETL</sequence>
<dbReference type="Proteomes" id="UP001157961">
    <property type="component" value="Unassembled WGS sequence"/>
</dbReference>
<accession>A0ABY1N9A8</accession>
<proteinExistence type="predicted"/>